<protein>
    <submittedName>
        <fullName evidence="3">Bifunctional DNA primase/polymerase</fullName>
    </submittedName>
</protein>
<keyword evidence="1" id="KW-0378">Hydrolase</keyword>
<dbReference type="Pfam" id="PF09250">
    <property type="entry name" value="Prim-Pol"/>
    <property type="match status" value="1"/>
</dbReference>
<reference evidence="3 4" key="1">
    <citation type="submission" date="2018-12" db="EMBL/GenBank/DDBJ databases">
        <title>Bacillus chawlae sp. nov., Bacillus glennii sp. nov., and Bacillus saganii sp. nov. Isolated from the Vehicle Assembly Building at Kennedy Space Center where the Viking Spacecraft were Assembled.</title>
        <authorList>
            <person name="Seuylemezian A."/>
            <person name="Vaishampayan P."/>
        </authorList>
    </citation>
    <scope>NUCLEOTIDE SEQUENCE [LARGE SCALE GENOMIC DNA]</scope>
    <source>
        <strain evidence="3 4">L5</strain>
    </source>
</reference>
<dbReference type="InterPro" id="IPR015330">
    <property type="entry name" value="DNA_primase/pol_bifunc_N"/>
</dbReference>
<dbReference type="InterPro" id="IPR051620">
    <property type="entry name" value="ORF904-like_C"/>
</dbReference>
<organism evidence="3 4">
    <name type="scientific">Peribacillus cavernae</name>
    <dbReference type="NCBI Taxonomy" id="1674310"/>
    <lineage>
        <taxon>Bacteria</taxon>
        <taxon>Bacillati</taxon>
        <taxon>Bacillota</taxon>
        <taxon>Bacilli</taxon>
        <taxon>Bacillales</taxon>
        <taxon>Bacillaceae</taxon>
        <taxon>Peribacillus</taxon>
    </lineage>
</organism>
<proteinExistence type="predicted"/>
<dbReference type="Proteomes" id="UP000267430">
    <property type="component" value="Unassembled WGS sequence"/>
</dbReference>
<comment type="caution">
    <text evidence="3">The sequence shown here is derived from an EMBL/GenBank/DDBJ whole genome shotgun (WGS) entry which is preliminary data.</text>
</comment>
<dbReference type="AlphaFoldDB" id="A0A3S0VKD8"/>
<evidence type="ECO:0000256" key="1">
    <source>
        <dbReference type="ARBA" id="ARBA00022801"/>
    </source>
</evidence>
<accession>A0A3S0VKD8</accession>
<dbReference type="GO" id="GO:0016787">
    <property type="term" value="F:hydrolase activity"/>
    <property type="evidence" value="ECO:0007669"/>
    <property type="project" value="UniProtKB-KW"/>
</dbReference>
<evidence type="ECO:0000313" key="3">
    <source>
        <dbReference type="EMBL" id="RUQ27522.1"/>
    </source>
</evidence>
<dbReference type="EMBL" id="RYZZ01000024">
    <property type="protein sequence ID" value="RUQ27522.1"/>
    <property type="molecule type" value="Genomic_DNA"/>
</dbReference>
<feature type="domain" description="DNA primase/polymerase bifunctional N-terminal" evidence="2">
    <location>
        <begin position="13"/>
        <end position="187"/>
    </location>
</feature>
<dbReference type="PANTHER" id="PTHR35372:SF2">
    <property type="entry name" value="SF3 HELICASE DOMAIN-CONTAINING PROTEIN"/>
    <property type="match status" value="1"/>
</dbReference>
<dbReference type="RefSeq" id="WP_126865836.1">
    <property type="nucleotide sequence ID" value="NZ_JAUSTX010000038.1"/>
</dbReference>
<evidence type="ECO:0000313" key="4">
    <source>
        <dbReference type="Proteomes" id="UP000267430"/>
    </source>
</evidence>
<dbReference type="OrthoDB" id="158067at2"/>
<dbReference type="PANTHER" id="PTHR35372">
    <property type="entry name" value="ATP BINDING PROTEIN-RELATED"/>
    <property type="match status" value="1"/>
</dbReference>
<keyword evidence="4" id="KW-1185">Reference proteome</keyword>
<name>A0A3S0VKD8_9BACI</name>
<dbReference type="CDD" id="cd04859">
    <property type="entry name" value="Prim_Pol"/>
    <property type="match status" value="1"/>
</dbReference>
<dbReference type="SMART" id="SM00943">
    <property type="entry name" value="Prim-Pol"/>
    <property type="match status" value="1"/>
</dbReference>
<evidence type="ECO:0000259" key="2">
    <source>
        <dbReference type="SMART" id="SM00943"/>
    </source>
</evidence>
<gene>
    <name evidence="3" type="ORF">ELQ35_15600</name>
</gene>
<dbReference type="SUPFAM" id="SSF56747">
    <property type="entry name" value="Prim-pol domain"/>
    <property type="match status" value="1"/>
</dbReference>
<sequence>MCNYRVSPNGKVALAYASKLNWSVFPLHTPKGKLCSCYNPNCKSTGKHPRTKNGLKSASTNLDVINGWWKKWPDANIAIATGQQSGFVVLDIDPRHGGEDSLNLLINQYGPLPETIQAITGEGGRHILFKNPGYVRNRTNILPGLDVRGEGGYIVVAPSLHACGKRYEWELSSRPLSVALYYMPDWLLQMIVDPVVEKPAKKPDDYWIKIIQGVGEGRTEHVRCFPFRVLAKAWDSGSYSL</sequence>